<evidence type="ECO:0000256" key="3">
    <source>
        <dbReference type="ARBA" id="ARBA00022475"/>
    </source>
</evidence>
<name>A0A0D1AJY4_CLOBO</name>
<dbReference type="PANTHER" id="PTHR30614:SF0">
    <property type="entry name" value="L-CYSTINE TRANSPORT SYSTEM PERMEASE PROTEIN TCYL"/>
    <property type="match status" value="1"/>
</dbReference>
<dbReference type="InterPro" id="IPR043429">
    <property type="entry name" value="ArtM/GltK/GlnP/TcyL/YhdX-like"/>
</dbReference>
<comment type="similarity">
    <text evidence="8">Belongs to the binding-protein-dependent transport system permease family.</text>
</comment>
<organism evidence="10 11">
    <name type="scientific">Clostridium botulinum B2 450</name>
    <dbReference type="NCBI Taxonomy" id="1379739"/>
    <lineage>
        <taxon>Bacteria</taxon>
        <taxon>Bacillati</taxon>
        <taxon>Bacillota</taxon>
        <taxon>Clostridia</taxon>
        <taxon>Eubacteriales</taxon>
        <taxon>Clostridiaceae</taxon>
        <taxon>Clostridium</taxon>
    </lineage>
</organism>
<evidence type="ECO:0000256" key="8">
    <source>
        <dbReference type="RuleBase" id="RU363032"/>
    </source>
</evidence>
<comment type="subcellular location">
    <subcellularLocation>
        <location evidence="1 8">Cell membrane</location>
        <topology evidence="1 8">Multi-pass membrane protein</topology>
    </subcellularLocation>
</comment>
<dbReference type="RefSeq" id="WP_043031828.1">
    <property type="nucleotide sequence ID" value="NZ_JXSU01000007.1"/>
</dbReference>
<dbReference type="PATRIC" id="fig|1379739.3.peg.1827"/>
<dbReference type="NCBIfam" id="TIGR01726">
    <property type="entry name" value="HEQRo_perm_3TM"/>
    <property type="match status" value="1"/>
</dbReference>
<evidence type="ECO:0000256" key="2">
    <source>
        <dbReference type="ARBA" id="ARBA00022448"/>
    </source>
</evidence>
<evidence type="ECO:0000313" key="11">
    <source>
        <dbReference type="Proteomes" id="UP000032250"/>
    </source>
</evidence>
<keyword evidence="7 8" id="KW-0472">Membrane</keyword>
<evidence type="ECO:0000256" key="7">
    <source>
        <dbReference type="ARBA" id="ARBA00023136"/>
    </source>
</evidence>
<dbReference type="OrthoDB" id="9787841at2"/>
<dbReference type="GO" id="GO:0043190">
    <property type="term" value="C:ATP-binding cassette (ABC) transporter complex"/>
    <property type="evidence" value="ECO:0007669"/>
    <property type="project" value="InterPro"/>
</dbReference>
<protein>
    <submittedName>
        <fullName evidence="10">Amino acid ABC transporter permease</fullName>
    </submittedName>
</protein>
<dbReference type="Gene3D" id="1.10.3720.10">
    <property type="entry name" value="MetI-like"/>
    <property type="match status" value="1"/>
</dbReference>
<dbReference type="CDD" id="cd06261">
    <property type="entry name" value="TM_PBP2"/>
    <property type="match status" value="1"/>
</dbReference>
<evidence type="ECO:0000256" key="6">
    <source>
        <dbReference type="ARBA" id="ARBA00022989"/>
    </source>
</evidence>
<reference evidence="10 11" key="1">
    <citation type="submission" date="2014-06" db="EMBL/GenBank/DDBJ databases">
        <title>Genome characterization of distinct group I Clostridium botulinum lineages.</title>
        <authorList>
            <person name="Giordani F."/>
            <person name="Anselmo A."/>
            <person name="Fillo S."/>
            <person name="Palozzi A.M."/>
            <person name="Fortunato A."/>
            <person name="Gentile B."/>
            <person name="Ciammaruconi A."/>
            <person name="Anniballi F."/>
            <person name="De Medici D."/>
            <person name="Lista F."/>
        </authorList>
    </citation>
    <scope>NUCLEOTIDE SEQUENCE [LARGE SCALE GENOMIC DNA]</scope>
    <source>
        <strain evidence="10 11">B2 450</strain>
    </source>
</reference>
<dbReference type="AlphaFoldDB" id="A0A0D1AJY4"/>
<dbReference type="FunFam" id="1.10.3720.10:FF:000006">
    <property type="entry name" value="Glutamate/aspartate ABC transporter, permease protein GltK"/>
    <property type="match status" value="1"/>
</dbReference>
<accession>A0A0D1AJY4</accession>
<keyword evidence="6 8" id="KW-1133">Transmembrane helix</keyword>
<dbReference type="PANTHER" id="PTHR30614">
    <property type="entry name" value="MEMBRANE COMPONENT OF AMINO ACID ABC TRANSPORTER"/>
    <property type="match status" value="1"/>
</dbReference>
<keyword evidence="2 8" id="KW-0813">Transport</keyword>
<feature type="domain" description="ABC transmembrane type-1" evidence="9">
    <location>
        <begin position="19"/>
        <end position="208"/>
    </location>
</feature>
<dbReference type="HOGENOM" id="CLU_019602_1_1_9"/>
<dbReference type="PROSITE" id="PS50928">
    <property type="entry name" value="ABC_TM1"/>
    <property type="match status" value="1"/>
</dbReference>
<keyword evidence="4 8" id="KW-0812">Transmembrane</keyword>
<evidence type="ECO:0000256" key="5">
    <source>
        <dbReference type="ARBA" id="ARBA00022970"/>
    </source>
</evidence>
<dbReference type="SUPFAM" id="SSF161098">
    <property type="entry name" value="MetI-like"/>
    <property type="match status" value="1"/>
</dbReference>
<evidence type="ECO:0000256" key="1">
    <source>
        <dbReference type="ARBA" id="ARBA00004651"/>
    </source>
</evidence>
<dbReference type="InterPro" id="IPR035906">
    <property type="entry name" value="MetI-like_sf"/>
</dbReference>
<proteinExistence type="inferred from homology"/>
<dbReference type="Pfam" id="PF00528">
    <property type="entry name" value="BPD_transp_1"/>
    <property type="match status" value="1"/>
</dbReference>
<dbReference type="EMBL" id="JXSU01000007">
    <property type="protein sequence ID" value="KIS23429.1"/>
    <property type="molecule type" value="Genomic_DNA"/>
</dbReference>
<evidence type="ECO:0000313" key="10">
    <source>
        <dbReference type="EMBL" id="KIS23429.1"/>
    </source>
</evidence>
<feature type="transmembrane region" description="Helical" evidence="8">
    <location>
        <begin position="189"/>
        <end position="211"/>
    </location>
</feature>
<comment type="caution">
    <text evidence="10">The sequence shown here is derived from an EMBL/GenBank/DDBJ whole genome shotgun (WGS) entry which is preliminary data.</text>
</comment>
<dbReference type="GO" id="GO:0022857">
    <property type="term" value="F:transmembrane transporter activity"/>
    <property type="evidence" value="ECO:0007669"/>
    <property type="project" value="InterPro"/>
</dbReference>
<dbReference type="GO" id="GO:0006865">
    <property type="term" value="P:amino acid transport"/>
    <property type="evidence" value="ECO:0007669"/>
    <property type="project" value="UniProtKB-KW"/>
</dbReference>
<gene>
    <name evidence="10" type="ORF">N495_07435</name>
</gene>
<feature type="transmembrane region" description="Helical" evidence="8">
    <location>
        <begin position="20"/>
        <end position="43"/>
    </location>
</feature>
<dbReference type="InterPro" id="IPR000515">
    <property type="entry name" value="MetI-like"/>
</dbReference>
<sequence>MELNFDIVFRNLPFLLKATLVTIKITLLSFIMAIILAFIVGVLRTYKFSKILDLILNAYVEIFRGSPLLIQLFFIYYGLPSVGIAMDAEVAAVIGLALNGAAYMSEIIRAAILSIDRGQEEAGFSLGYTRFQNLRYIILPQAVQISVPPLVNGFSSLLKDTSLVSVISITELTRSGNLIYSRTARPFEVYLTLGLFYFVLTYIVSLCSKFIEKRNEKWS</sequence>
<dbReference type="InterPro" id="IPR010065">
    <property type="entry name" value="AA_ABC_transptr_permease_3TM"/>
</dbReference>
<dbReference type="Proteomes" id="UP000032250">
    <property type="component" value="Unassembled WGS sequence"/>
</dbReference>
<keyword evidence="5" id="KW-0029">Amino-acid transport</keyword>
<evidence type="ECO:0000256" key="4">
    <source>
        <dbReference type="ARBA" id="ARBA00022692"/>
    </source>
</evidence>
<feature type="transmembrane region" description="Helical" evidence="8">
    <location>
        <begin position="55"/>
        <end position="77"/>
    </location>
</feature>
<keyword evidence="3" id="KW-1003">Cell membrane</keyword>
<evidence type="ECO:0000259" key="9">
    <source>
        <dbReference type="PROSITE" id="PS50928"/>
    </source>
</evidence>